<reference evidence="1 2" key="1">
    <citation type="submission" date="2013-01" db="EMBL/GenBank/DDBJ databases">
        <title>Whole genome shotgun sequence of Gordonia soli NBRC 108243.</title>
        <authorList>
            <person name="Isaki-Nakamura S."/>
            <person name="Hosoyama A."/>
            <person name="Tsuchikane K."/>
            <person name="Ando Y."/>
            <person name="Baba S."/>
            <person name="Ohji S."/>
            <person name="Hamada M."/>
            <person name="Tamura T."/>
            <person name="Yamazoe A."/>
            <person name="Yamazaki S."/>
            <person name="Fujita N."/>
        </authorList>
    </citation>
    <scope>NUCLEOTIDE SEQUENCE [LARGE SCALE GENOMIC DNA]</scope>
    <source>
        <strain evidence="1 2">NBRC 108243</strain>
    </source>
</reference>
<dbReference type="OrthoDB" id="4552871at2"/>
<name>M0QQW1_9ACTN</name>
<sequence>MSTGRDIVADIDALIDDQLAAGEDGQTARADNVDRPCGHCGRPWHGLAVTRRLEEMRLEYGRRRDAAGDRGEEPEYATSAILDGYRYDEDDSDILCPGSEFIGPVPPTFEPYRCTCFACAVDRMVNPFRDSVGLFQQQPSPWARRWELPPFDWSAWIGPATNSANARWWRLDNPPTDFDYEIIDDREEFDAFAAPGYRAFAPARRWLMVRNRETLAMEKVELFDDGNGTNLVYRYDGVDRLTAVEIYTYWPPRLGGKWVPITAPGGRRTSTSLIPTRWLCRILDDAGLWFLAPRELRAVRDRLRGLVGRVGMVPGAPYFVGRDFNLGTGIRFGWDRGDGRILTGTIVGDVETDEHGNTTFSLQPDGIDR</sequence>
<organism evidence="1 2">
    <name type="scientific">Gordonia soli NBRC 108243</name>
    <dbReference type="NCBI Taxonomy" id="1223545"/>
    <lineage>
        <taxon>Bacteria</taxon>
        <taxon>Bacillati</taxon>
        <taxon>Actinomycetota</taxon>
        <taxon>Actinomycetes</taxon>
        <taxon>Mycobacteriales</taxon>
        <taxon>Gordoniaceae</taxon>
        <taxon>Gordonia</taxon>
    </lineage>
</organism>
<dbReference type="AlphaFoldDB" id="M0QQW1"/>
<dbReference type="RefSeq" id="WP_007625732.1">
    <property type="nucleotide sequence ID" value="NZ_BANX01000051.1"/>
</dbReference>
<dbReference type="Proteomes" id="UP000011666">
    <property type="component" value="Unassembled WGS sequence"/>
</dbReference>
<comment type="caution">
    <text evidence="1">The sequence shown here is derived from an EMBL/GenBank/DDBJ whole genome shotgun (WGS) entry which is preliminary data.</text>
</comment>
<evidence type="ECO:0000313" key="1">
    <source>
        <dbReference type="EMBL" id="GAC71065.1"/>
    </source>
</evidence>
<proteinExistence type="predicted"/>
<dbReference type="STRING" id="1223545.GS4_51_00030"/>
<gene>
    <name evidence="1" type="ORF">GS4_51_00030</name>
</gene>
<dbReference type="eggNOG" id="ENOG5031F1W">
    <property type="taxonomic scope" value="Bacteria"/>
</dbReference>
<dbReference type="EMBL" id="BANX01000051">
    <property type="protein sequence ID" value="GAC71065.1"/>
    <property type="molecule type" value="Genomic_DNA"/>
</dbReference>
<accession>M0QQW1</accession>
<keyword evidence="2" id="KW-1185">Reference proteome</keyword>
<evidence type="ECO:0000313" key="2">
    <source>
        <dbReference type="Proteomes" id="UP000011666"/>
    </source>
</evidence>
<protein>
    <submittedName>
        <fullName evidence="1">Uncharacterized protein</fullName>
    </submittedName>
</protein>